<accession>A0A096PBE6</accession>
<keyword evidence="2" id="KW-1185">Reference proteome</keyword>
<gene>
    <name evidence="1" type="ORF">OT_ostta19g00530</name>
</gene>
<evidence type="ECO:0000313" key="1">
    <source>
        <dbReference type="EMBL" id="CEG01926.1"/>
    </source>
</evidence>
<dbReference type="RefSeq" id="XP_022841255.1">
    <property type="nucleotide sequence ID" value="XM_022982629.1"/>
</dbReference>
<dbReference type="KEGG" id="ota:OT_ostta19g00530"/>
<evidence type="ECO:0000313" key="2">
    <source>
        <dbReference type="Proteomes" id="UP000009170"/>
    </source>
</evidence>
<organism evidence="1 2">
    <name type="scientific">Ostreococcus tauri</name>
    <name type="common">Marine green alga</name>
    <dbReference type="NCBI Taxonomy" id="70448"/>
    <lineage>
        <taxon>Eukaryota</taxon>
        <taxon>Viridiplantae</taxon>
        <taxon>Chlorophyta</taxon>
        <taxon>Mamiellophyceae</taxon>
        <taxon>Mamiellales</taxon>
        <taxon>Bathycoccaceae</taxon>
        <taxon>Ostreococcus</taxon>
    </lineage>
</organism>
<protein>
    <submittedName>
        <fullName evidence="1">Unnamed product</fullName>
    </submittedName>
</protein>
<sequence length="95" mass="10796">MNNQAVSACPVRFEIFYRRSVEVRHSPLKHSSSSDSYIQCSVIRVHDLRGVLEPGIDFDTDMRQSTLFYAVTPLPNAESNAYVKFSCTRELPTVL</sequence>
<reference evidence="2" key="1">
    <citation type="journal article" date="2006" name="Proc. Natl. Acad. Sci. U.S.A.">
        <title>Genome analysis of the smallest free-living eukaryote Ostreococcus tauri unveils many unique features.</title>
        <authorList>
            <person name="Derelle E."/>
            <person name="Ferraz C."/>
            <person name="Rombauts S."/>
            <person name="Rouze P."/>
            <person name="Worden A.Z."/>
            <person name="Robbens S."/>
            <person name="Partensky F."/>
            <person name="Degroeve S."/>
            <person name="Echeynie S."/>
            <person name="Cooke R."/>
            <person name="Saeys Y."/>
            <person name="Wuyts J."/>
            <person name="Jabbari K."/>
            <person name="Bowler C."/>
            <person name="Panaud O."/>
            <person name="Piegu B."/>
            <person name="Ball S.G."/>
            <person name="Ral J.-P."/>
            <person name="Bouget F.-Y."/>
            <person name="Piganeau G."/>
            <person name="De Baets B."/>
            <person name="Picard A."/>
            <person name="Delseny M."/>
            <person name="Demaille J."/>
            <person name="Van de Peer Y."/>
            <person name="Moreau H."/>
        </authorList>
    </citation>
    <scope>NUCLEOTIDE SEQUENCE [LARGE SCALE GENOMIC DNA]</scope>
    <source>
        <strain evidence="2">OTTH 0595 / CCAP 157/2 / RCC745</strain>
    </source>
</reference>
<dbReference type="AlphaFoldDB" id="A0A096PBE6"/>
<feature type="non-terminal residue" evidence="1">
    <location>
        <position position="95"/>
    </location>
</feature>
<reference evidence="1 2" key="2">
    <citation type="journal article" date="2014" name="BMC Genomics">
        <title>An improved genome of the model marine alga Ostreococcus tauri unfolds by assessing Illumina de novo assemblies.</title>
        <authorList>
            <person name="Blanc-Mathieu R."/>
            <person name="Verhelst B."/>
            <person name="Derelle E."/>
            <person name="Rombauts S."/>
            <person name="Bouget F.Y."/>
            <person name="Carre I."/>
            <person name="Chateau A."/>
            <person name="Eyre-Walker A."/>
            <person name="Grimsley N."/>
            <person name="Moreau H."/>
            <person name="Piegu B."/>
            <person name="Rivals E."/>
            <person name="Schackwitz W."/>
            <person name="Van de Peer Y."/>
            <person name="Piganeau G."/>
        </authorList>
    </citation>
    <scope>NUCLEOTIDE SEQUENCE [LARGE SCALE GENOMIC DNA]</scope>
    <source>
        <strain evidence="2">OTTH 0595 / CCAP 157/2 / RCC745</strain>
    </source>
</reference>
<dbReference type="InParanoid" id="A0A096PBE6"/>
<dbReference type="Proteomes" id="UP000009170">
    <property type="component" value="Unassembled WGS sequence"/>
</dbReference>
<comment type="caution">
    <text evidence="1">The sequence shown here is derived from an EMBL/GenBank/DDBJ whole genome shotgun (WGS) entry which is preliminary data.</text>
</comment>
<name>A0A096PBE6_OSTTA</name>
<dbReference type="GeneID" id="9838479"/>
<dbReference type="EMBL" id="CAID01000019">
    <property type="protein sequence ID" value="CEG01926.1"/>
    <property type="molecule type" value="Genomic_DNA"/>
</dbReference>
<feature type="non-terminal residue" evidence="1">
    <location>
        <position position="1"/>
    </location>
</feature>
<proteinExistence type="predicted"/>